<reference evidence="9 10" key="1">
    <citation type="submission" date="2024-04" db="EMBL/GenBank/DDBJ databases">
        <authorList>
            <person name="Fracassetti M."/>
        </authorList>
    </citation>
    <scope>NUCLEOTIDE SEQUENCE [LARGE SCALE GENOMIC DNA]</scope>
</reference>
<dbReference type="PANTHER" id="PTHR11660">
    <property type="entry name" value="SOLUTE CARRIER FAMILY 40 MEMBER"/>
    <property type="match status" value="1"/>
</dbReference>
<dbReference type="GO" id="GO:0016020">
    <property type="term" value="C:membrane"/>
    <property type="evidence" value="ECO:0007669"/>
    <property type="project" value="UniProtKB-SubCell"/>
</dbReference>
<feature type="transmembrane region" description="Helical" evidence="7">
    <location>
        <begin position="400"/>
        <end position="420"/>
    </location>
</feature>
<evidence type="ECO:0000256" key="8">
    <source>
        <dbReference type="SAM" id="MobiDB-lite"/>
    </source>
</evidence>
<feature type="compositionally biased region" description="Acidic residues" evidence="8">
    <location>
        <begin position="28"/>
        <end position="45"/>
    </location>
</feature>
<evidence type="ECO:0000256" key="7">
    <source>
        <dbReference type="RuleBase" id="RU365065"/>
    </source>
</evidence>
<comment type="function">
    <text evidence="7">May be involved in iron transport and iron homeostasis.</text>
</comment>
<proteinExistence type="inferred from homology"/>
<comment type="subcellular location">
    <subcellularLocation>
        <location evidence="1 7">Membrane</location>
        <topology evidence="1 7">Multi-pass membrane protein</topology>
    </subcellularLocation>
</comment>
<keyword evidence="7" id="KW-0406">Ion transport</keyword>
<evidence type="ECO:0000256" key="3">
    <source>
        <dbReference type="ARBA" id="ARBA00022448"/>
    </source>
</evidence>
<feature type="transmembrane region" description="Helical" evidence="7">
    <location>
        <begin position="426"/>
        <end position="448"/>
    </location>
</feature>
<feature type="transmembrane region" description="Helical" evidence="7">
    <location>
        <begin position="232"/>
        <end position="251"/>
    </location>
</feature>
<evidence type="ECO:0000256" key="1">
    <source>
        <dbReference type="ARBA" id="ARBA00004141"/>
    </source>
</evidence>
<dbReference type="Proteomes" id="UP001497516">
    <property type="component" value="Chromosome 3"/>
</dbReference>
<feature type="transmembrane region" description="Helical" evidence="7">
    <location>
        <begin position="141"/>
        <end position="162"/>
    </location>
</feature>
<name>A0AAV2DYJ9_9ROSI</name>
<protein>
    <recommendedName>
        <fullName evidence="7">Solute carrier family 40 member</fullName>
    </recommendedName>
</protein>
<accession>A0AAV2DYJ9</accession>
<evidence type="ECO:0000256" key="6">
    <source>
        <dbReference type="ARBA" id="ARBA00023136"/>
    </source>
</evidence>
<evidence type="ECO:0000256" key="4">
    <source>
        <dbReference type="ARBA" id="ARBA00022692"/>
    </source>
</evidence>
<keyword evidence="3 7" id="KW-0813">Transport</keyword>
<keyword evidence="4 7" id="KW-0812">Transmembrane</keyword>
<evidence type="ECO:0000313" key="9">
    <source>
        <dbReference type="EMBL" id="CAL1378598.1"/>
    </source>
</evidence>
<dbReference type="InterPro" id="IPR009716">
    <property type="entry name" value="Ferroportin-1"/>
</dbReference>
<dbReference type="CDD" id="cd17480">
    <property type="entry name" value="MFS_SLC40A1_like"/>
    <property type="match status" value="1"/>
</dbReference>
<feature type="region of interest" description="Disordered" evidence="8">
    <location>
        <begin position="1"/>
        <end position="63"/>
    </location>
</feature>
<evidence type="ECO:0000313" key="10">
    <source>
        <dbReference type="Proteomes" id="UP001497516"/>
    </source>
</evidence>
<dbReference type="EMBL" id="OZ034816">
    <property type="protein sequence ID" value="CAL1378598.1"/>
    <property type="molecule type" value="Genomic_DNA"/>
</dbReference>
<dbReference type="PANTHER" id="PTHR11660:SF57">
    <property type="entry name" value="SOLUTE CARRIER FAMILY 40 MEMBER"/>
    <property type="match status" value="1"/>
</dbReference>
<feature type="transmembrane region" description="Helical" evidence="7">
    <location>
        <begin position="257"/>
        <end position="276"/>
    </location>
</feature>
<gene>
    <name evidence="9" type="ORF">LTRI10_LOCUS20171</name>
</gene>
<comment type="similarity">
    <text evidence="2 7">Belongs to the ferroportin (FP) (TC 2.A.100) family. SLC40A subfamily.</text>
</comment>
<feature type="compositionally biased region" description="Low complexity" evidence="8">
    <location>
        <begin position="53"/>
        <end position="63"/>
    </location>
</feature>
<organism evidence="9 10">
    <name type="scientific">Linum trigynum</name>
    <dbReference type="NCBI Taxonomy" id="586398"/>
    <lineage>
        <taxon>Eukaryota</taxon>
        <taxon>Viridiplantae</taxon>
        <taxon>Streptophyta</taxon>
        <taxon>Embryophyta</taxon>
        <taxon>Tracheophyta</taxon>
        <taxon>Spermatophyta</taxon>
        <taxon>Magnoliopsida</taxon>
        <taxon>eudicotyledons</taxon>
        <taxon>Gunneridae</taxon>
        <taxon>Pentapetalae</taxon>
        <taxon>rosids</taxon>
        <taxon>fabids</taxon>
        <taxon>Malpighiales</taxon>
        <taxon>Linaceae</taxon>
        <taxon>Linum</taxon>
    </lineage>
</organism>
<dbReference type="SUPFAM" id="SSF103473">
    <property type="entry name" value="MFS general substrate transporter"/>
    <property type="match status" value="1"/>
</dbReference>
<sequence length="544" mass="60021">MATADLEPPLVINNQNQLPPLQQHHQEEGEEEEEEEVEEEKDVDETCPPLPSSSPSSSSSFSTSSSLDTSLLRNLYIAQFLARWDARMWEFCVGLYMINLWPRSLVLAAVYGAVESASTALFGPTIGEWVQRLTYVQVLRLWLVAQNLSFMVAGGTVVALFLFPTLKSTNFTAFISLVALANASGVVGSLSTLAGTILIEREWVVVISEGHPPDVLTETNSTIRRIDLTCKLLAPVVSGFIISFVSLKASAITLSCWNIAAVGLEYLFFMSVYKGIPALGESNNKKRDSRLSPPRGDPHGAGFESKEWRAKVCEWFYSLNFISSWRVYLKQSTLLPGVALALLFFTVLIFGTLMTATLEWEGIPAYLIGIGRGVSAIIGISATSVYPIMQSRLSTLRTGLWSVWYQWACLVVCVGGIWVHSQKLSAYMLMAGVATSRLGLWMFDLSVVQQMQDRVAESDRCIVGGVQNSLQSALDLLGYVMGIIISGPKDFWKLSLISFAAVTMAALLYSIHTYRVRKHLIHFEKLIMLARRQKRSPGTASSTA</sequence>
<feature type="transmembrane region" description="Helical" evidence="7">
    <location>
        <begin position="491"/>
        <end position="511"/>
    </location>
</feature>
<dbReference type="Pfam" id="PF06963">
    <property type="entry name" value="FPN1"/>
    <property type="match status" value="1"/>
</dbReference>
<evidence type="ECO:0000256" key="2">
    <source>
        <dbReference type="ARBA" id="ARBA00006279"/>
    </source>
</evidence>
<dbReference type="AlphaFoldDB" id="A0AAV2DYJ9"/>
<keyword evidence="10" id="KW-1185">Reference proteome</keyword>
<dbReference type="InterPro" id="IPR036259">
    <property type="entry name" value="MFS_trans_sf"/>
</dbReference>
<keyword evidence="6 7" id="KW-0472">Membrane</keyword>
<feature type="compositionally biased region" description="Low complexity" evidence="8">
    <location>
        <begin position="14"/>
        <end position="23"/>
    </location>
</feature>
<dbReference type="GO" id="GO:0005381">
    <property type="term" value="F:iron ion transmembrane transporter activity"/>
    <property type="evidence" value="ECO:0007669"/>
    <property type="project" value="UniProtKB-UniRule"/>
</dbReference>
<keyword evidence="5 7" id="KW-1133">Transmembrane helix</keyword>
<feature type="transmembrane region" description="Helical" evidence="7">
    <location>
        <begin position="174"/>
        <end position="199"/>
    </location>
</feature>
<feature type="transmembrane region" description="Helical" evidence="7">
    <location>
        <begin position="334"/>
        <end position="354"/>
    </location>
</feature>
<feature type="transmembrane region" description="Helical" evidence="7">
    <location>
        <begin position="366"/>
        <end position="388"/>
    </location>
</feature>
<evidence type="ECO:0000256" key="5">
    <source>
        <dbReference type="ARBA" id="ARBA00022989"/>
    </source>
</evidence>
<feature type="transmembrane region" description="Helical" evidence="7">
    <location>
        <begin position="469"/>
        <end position="485"/>
    </location>
</feature>